<dbReference type="InterPro" id="IPR006027">
    <property type="entry name" value="NusB_RsmB_TIM44"/>
</dbReference>
<protein>
    <recommendedName>
        <fullName evidence="6">Transcription antitermination protein NusB</fullName>
    </recommendedName>
    <alternativeName>
        <fullName evidence="6">Antitermination factor NusB</fullName>
    </alternativeName>
</protein>
<name>A0A3D8IWW8_9HELI</name>
<keyword evidence="5 6" id="KW-0804">Transcription</keyword>
<proteinExistence type="inferred from homology"/>
<evidence type="ECO:0000256" key="4">
    <source>
        <dbReference type="ARBA" id="ARBA00023015"/>
    </source>
</evidence>
<dbReference type="GO" id="GO:0003723">
    <property type="term" value="F:RNA binding"/>
    <property type="evidence" value="ECO:0007669"/>
    <property type="project" value="UniProtKB-UniRule"/>
</dbReference>
<dbReference type="Pfam" id="PF01029">
    <property type="entry name" value="NusB"/>
    <property type="match status" value="1"/>
</dbReference>
<dbReference type="AlphaFoldDB" id="A0A3D8IWW8"/>
<evidence type="ECO:0000256" key="3">
    <source>
        <dbReference type="ARBA" id="ARBA00022884"/>
    </source>
</evidence>
<reference evidence="8 9" key="1">
    <citation type="submission" date="2018-04" db="EMBL/GenBank/DDBJ databases">
        <title>Novel Campyloabacter and Helicobacter Species and Strains.</title>
        <authorList>
            <person name="Mannion A.J."/>
            <person name="Shen Z."/>
            <person name="Fox J.G."/>
        </authorList>
    </citation>
    <scope>NUCLEOTIDE SEQUENCE [LARGE SCALE GENOMIC DNA]</scope>
    <source>
        <strain evidence="8 9">MIT 04-9366</strain>
    </source>
</reference>
<dbReference type="GO" id="GO:0005829">
    <property type="term" value="C:cytosol"/>
    <property type="evidence" value="ECO:0007669"/>
    <property type="project" value="TreeGrafter"/>
</dbReference>
<dbReference type="InterPro" id="IPR011605">
    <property type="entry name" value="NusB_fam"/>
</dbReference>
<keyword evidence="3 6" id="KW-0694">RNA-binding</keyword>
<evidence type="ECO:0000256" key="2">
    <source>
        <dbReference type="ARBA" id="ARBA00022814"/>
    </source>
</evidence>
<keyword evidence="2 6" id="KW-0889">Transcription antitermination</keyword>
<accession>A0A3D8IWW8</accession>
<dbReference type="Gene3D" id="1.10.940.10">
    <property type="entry name" value="NusB-like"/>
    <property type="match status" value="1"/>
</dbReference>
<comment type="similarity">
    <text evidence="1 6">Belongs to the NusB family.</text>
</comment>
<gene>
    <name evidence="6" type="primary">nusB</name>
    <name evidence="8" type="ORF">CQA58_06995</name>
</gene>
<sequence>MATRTQAREAVVSLLYAYDSGNEEIVSLAPEILEEKKIKNKQQEFALSLFNGVLEKLSGVDERISQHLKEWDIQRIGGIERAILRLGVYEICFTSTDAPIVINEAIELAKLYGSDNAPRFINGVLDAIVKEQK</sequence>
<comment type="caution">
    <text evidence="8">The sequence shown here is derived from an EMBL/GenBank/DDBJ whole genome shotgun (WGS) entry which is preliminary data.</text>
</comment>
<dbReference type="GO" id="GO:0006353">
    <property type="term" value="P:DNA-templated transcription termination"/>
    <property type="evidence" value="ECO:0007669"/>
    <property type="project" value="UniProtKB-UniRule"/>
</dbReference>
<evidence type="ECO:0000256" key="6">
    <source>
        <dbReference type="HAMAP-Rule" id="MF_00073"/>
    </source>
</evidence>
<keyword evidence="9" id="KW-1185">Reference proteome</keyword>
<comment type="function">
    <text evidence="6">Involved in transcription antitermination. Required for transcription of ribosomal RNA (rRNA) genes. Binds specifically to the boxA antiterminator sequence of the ribosomal RNA (rrn) operons.</text>
</comment>
<evidence type="ECO:0000259" key="7">
    <source>
        <dbReference type="Pfam" id="PF01029"/>
    </source>
</evidence>
<dbReference type="GO" id="GO:0031564">
    <property type="term" value="P:transcription antitermination"/>
    <property type="evidence" value="ECO:0007669"/>
    <property type="project" value="UniProtKB-KW"/>
</dbReference>
<dbReference type="CDD" id="cd00619">
    <property type="entry name" value="Terminator_NusB"/>
    <property type="match status" value="1"/>
</dbReference>
<dbReference type="RefSeq" id="WP_115570002.1">
    <property type="nucleotide sequence ID" value="NZ_NXLV01000015.1"/>
</dbReference>
<dbReference type="PANTHER" id="PTHR11078">
    <property type="entry name" value="N UTILIZATION SUBSTANCE PROTEIN B-RELATED"/>
    <property type="match status" value="1"/>
</dbReference>
<dbReference type="Proteomes" id="UP000257045">
    <property type="component" value="Unassembled WGS sequence"/>
</dbReference>
<feature type="domain" description="NusB/RsmB/TIM44" evidence="7">
    <location>
        <begin position="6"/>
        <end position="130"/>
    </location>
</feature>
<dbReference type="NCBIfam" id="TIGR01951">
    <property type="entry name" value="nusB"/>
    <property type="match status" value="1"/>
</dbReference>
<evidence type="ECO:0000256" key="1">
    <source>
        <dbReference type="ARBA" id="ARBA00005952"/>
    </source>
</evidence>
<dbReference type="PANTHER" id="PTHR11078:SF3">
    <property type="entry name" value="ANTITERMINATION NUSB DOMAIN-CONTAINING PROTEIN"/>
    <property type="match status" value="1"/>
</dbReference>
<keyword evidence="4 6" id="KW-0805">Transcription regulation</keyword>
<evidence type="ECO:0000313" key="9">
    <source>
        <dbReference type="Proteomes" id="UP000257045"/>
    </source>
</evidence>
<dbReference type="EMBL" id="NXLV01000015">
    <property type="protein sequence ID" value="RDU69395.1"/>
    <property type="molecule type" value="Genomic_DNA"/>
</dbReference>
<dbReference type="HAMAP" id="MF_00073">
    <property type="entry name" value="NusB"/>
    <property type="match status" value="1"/>
</dbReference>
<dbReference type="InterPro" id="IPR035926">
    <property type="entry name" value="NusB-like_sf"/>
</dbReference>
<evidence type="ECO:0000256" key="5">
    <source>
        <dbReference type="ARBA" id="ARBA00023163"/>
    </source>
</evidence>
<organism evidence="8 9">
    <name type="scientific">Helicobacter brantae</name>
    <dbReference type="NCBI Taxonomy" id="375927"/>
    <lineage>
        <taxon>Bacteria</taxon>
        <taxon>Pseudomonadati</taxon>
        <taxon>Campylobacterota</taxon>
        <taxon>Epsilonproteobacteria</taxon>
        <taxon>Campylobacterales</taxon>
        <taxon>Helicobacteraceae</taxon>
        <taxon>Helicobacter</taxon>
    </lineage>
</organism>
<dbReference type="OrthoDB" id="9797817at2"/>
<dbReference type="SUPFAM" id="SSF48013">
    <property type="entry name" value="NusB-like"/>
    <property type="match status" value="1"/>
</dbReference>
<evidence type="ECO:0000313" key="8">
    <source>
        <dbReference type="EMBL" id="RDU69395.1"/>
    </source>
</evidence>